<dbReference type="EMBL" id="JBHSDS010000002">
    <property type="protein sequence ID" value="MFC4356772.1"/>
    <property type="molecule type" value="Genomic_DNA"/>
</dbReference>
<keyword evidence="12 15" id="KW-0472">Membrane</keyword>
<protein>
    <recommendedName>
        <fullName evidence="3">cytochrome-c oxidase</fullName>
        <ecNumber evidence="3">7.1.1.9</ecNumber>
    </recommendedName>
    <alternativeName>
        <fullName evidence="13">Cytochrome c oxidase polypeptide II</fullName>
    </alternativeName>
</protein>
<keyword evidence="10 15" id="KW-1133">Transmembrane helix</keyword>
<dbReference type="InterPro" id="IPR001505">
    <property type="entry name" value="Copper_CuA"/>
</dbReference>
<dbReference type="Pfam" id="PF00116">
    <property type="entry name" value="COX2"/>
    <property type="match status" value="1"/>
</dbReference>
<dbReference type="EC" id="7.1.1.9" evidence="3"/>
<evidence type="ECO:0000256" key="3">
    <source>
        <dbReference type="ARBA" id="ARBA00012949"/>
    </source>
</evidence>
<evidence type="ECO:0000256" key="9">
    <source>
        <dbReference type="ARBA" id="ARBA00022982"/>
    </source>
</evidence>
<dbReference type="Pfam" id="PF02790">
    <property type="entry name" value="COX2_TM"/>
    <property type="match status" value="1"/>
</dbReference>
<feature type="domain" description="Cytochrome oxidase subunit II copper A binding" evidence="16">
    <location>
        <begin position="119"/>
        <end position="233"/>
    </location>
</feature>
<keyword evidence="19" id="KW-1185">Reference proteome</keyword>
<feature type="domain" description="Cytochrome oxidase subunit II transmembrane region profile" evidence="17">
    <location>
        <begin position="13"/>
        <end position="108"/>
    </location>
</feature>
<gene>
    <name evidence="18" type="primary">coxB</name>
    <name evidence="18" type="ORF">ACFO0N_02285</name>
</gene>
<comment type="similarity">
    <text evidence="2">Belongs to the cytochrome c oxidase subunit 2 family.</text>
</comment>
<dbReference type="PANTHER" id="PTHR22888">
    <property type="entry name" value="CYTOCHROME C OXIDASE, SUBUNIT II"/>
    <property type="match status" value="1"/>
</dbReference>
<dbReference type="InterPro" id="IPR036257">
    <property type="entry name" value="Cyt_c_oxidase_su2_TM_sf"/>
</dbReference>
<dbReference type="GO" id="GO:0004129">
    <property type="term" value="F:cytochrome-c oxidase activity"/>
    <property type="evidence" value="ECO:0007669"/>
    <property type="project" value="UniProtKB-EC"/>
</dbReference>
<evidence type="ECO:0000313" key="19">
    <source>
        <dbReference type="Proteomes" id="UP001595921"/>
    </source>
</evidence>
<evidence type="ECO:0000259" key="17">
    <source>
        <dbReference type="PROSITE" id="PS50999"/>
    </source>
</evidence>
<accession>A0ABD5P7Y0</accession>
<keyword evidence="8" id="KW-1278">Translocase</keyword>
<evidence type="ECO:0000256" key="15">
    <source>
        <dbReference type="SAM" id="Phobius"/>
    </source>
</evidence>
<evidence type="ECO:0000256" key="6">
    <source>
        <dbReference type="ARBA" id="ARBA00022692"/>
    </source>
</evidence>
<dbReference type="PROSITE" id="PS50999">
    <property type="entry name" value="COX2_TM"/>
    <property type="match status" value="1"/>
</dbReference>
<dbReference type="PROSITE" id="PS50857">
    <property type="entry name" value="COX2_CUA"/>
    <property type="match status" value="1"/>
</dbReference>
<comment type="subcellular location">
    <subcellularLocation>
        <location evidence="1">Membrane</location>
        <topology evidence="1">Multi-pass membrane protein</topology>
    </subcellularLocation>
</comment>
<evidence type="ECO:0000259" key="16">
    <source>
        <dbReference type="PROSITE" id="PS50857"/>
    </source>
</evidence>
<proteinExistence type="inferred from homology"/>
<evidence type="ECO:0000256" key="13">
    <source>
        <dbReference type="ARBA" id="ARBA00031389"/>
    </source>
</evidence>
<keyword evidence="6 15" id="KW-0812">Transmembrane</keyword>
<dbReference type="GO" id="GO:0016020">
    <property type="term" value="C:membrane"/>
    <property type="evidence" value="ECO:0007669"/>
    <property type="project" value="UniProtKB-SubCell"/>
</dbReference>
<sequence length="273" mass="29053">MRGKRSALLAGVAAAALALAVEPVAAQSTTANLINELNAKLLYVAIPITLVTEVVLFYTVYKYRKSDAPKPTKENRRLEITWTVATAIILLFVGVASYGVLADPAVTYTPDMGDPMDDEDAVVVDVEAYQWGWTFGYPQAEGNVTTSTEIAVPKDRVVYFRITSSDVLHAFAVPELGLKQDAIPGQTNTIRTTPLENGQYQGYCTEYCGVAHSQMYFNVTVMDQGDYETWLQEQQSSGSSGGNQSSGNASAGNASAGNASAGNASALLAAQSA</sequence>
<evidence type="ECO:0000256" key="8">
    <source>
        <dbReference type="ARBA" id="ARBA00022967"/>
    </source>
</evidence>
<evidence type="ECO:0000256" key="12">
    <source>
        <dbReference type="ARBA" id="ARBA00023136"/>
    </source>
</evidence>
<dbReference type="PRINTS" id="PR01166">
    <property type="entry name" value="CYCOXIDASEII"/>
</dbReference>
<dbReference type="SUPFAM" id="SSF49503">
    <property type="entry name" value="Cupredoxins"/>
    <property type="match status" value="1"/>
</dbReference>
<dbReference type="InterPro" id="IPR045187">
    <property type="entry name" value="CcO_II"/>
</dbReference>
<evidence type="ECO:0000256" key="11">
    <source>
        <dbReference type="ARBA" id="ARBA00023008"/>
    </source>
</evidence>
<evidence type="ECO:0000256" key="4">
    <source>
        <dbReference type="ARBA" id="ARBA00022448"/>
    </source>
</evidence>
<feature type="transmembrane region" description="Helical" evidence="15">
    <location>
        <begin position="82"/>
        <end position="101"/>
    </location>
</feature>
<keyword evidence="4" id="KW-0813">Transport</keyword>
<evidence type="ECO:0000256" key="5">
    <source>
        <dbReference type="ARBA" id="ARBA00022660"/>
    </source>
</evidence>
<keyword evidence="7" id="KW-0479">Metal-binding</keyword>
<dbReference type="PANTHER" id="PTHR22888:SF9">
    <property type="entry name" value="CYTOCHROME C OXIDASE SUBUNIT 2"/>
    <property type="match status" value="1"/>
</dbReference>
<evidence type="ECO:0000256" key="1">
    <source>
        <dbReference type="ARBA" id="ARBA00004141"/>
    </source>
</evidence>
<dbReference type="RefSeq" id="WP_267625210.1">
    <property type="nucleotide sequence ID" value="NZ_JAODIW010000010.1"/>
</dbReference>
<keyword evidence="5" id="KW-0679">Respiratory chain</keyword>
<feature type="compositionally biased region" description="Low complexity" evidence="14">
    <location>
        <begin position="234"/>
        <end position="259"/>
    </location>
</feature>
<keyword evidence="11" id="KW-0186">Copper</keyword>
<dbReference type="InterPro" id="IPR014222">
    <property type="entry name" value="Cyt_c_oxidase_su2"/>
</dbReference>
<comment type="caution">
    <text evidence="18">The sequence shown here is derived from an EMBL/GenBank/DDBJ whole genome shotgun (WGS) entry which is preliminary data.</text>
</comment>
<dbReference type="InterPro" id="IPR008972">
    <property type="entry name" value="Cupredoxin"/>
</dbReference>
<dbReference type="Proteomes" id="UP001595921">
    <property type="component" value="Unassembled WGS sequence"/>
</dbReference>
<dbReference type="AlphaFoldDB" id="A0ABD5P7Y0"/>
<evidence type="ECO:0000256" key="14">
    <source>
        <dbReference type="SAM" id="MobiDB-lite"/>
    </source>
</evidence>
<evidence type="ECO:0000256" key="7">
    <source>
        <dbReference type="ARBA" id="ARBA00022723"/>
    </source>
</evidence>
<dbReference type="Gene3D" id="1.10.287.90">
    <property type="match status" value="1"/>
</dbReference>
<feature type="region of interest" description="Disordered" evidence="14">
    <location>
        <begin position="231"/>
        <end position="259"/>
    </location>
</feature>
<evidence type="ECO:0000256" key="10">
    <source>
        <dbReference type="ARBA" id="ARBA00022989"/>
    </source>
</evidence>
<dbReference type="PROSITE" id="PS00078">
    <property type="entry name" value="COX2"/>
    <property type="match status" value="1"/>
</dbReference>
<dbReference type="InterPro" id="IPR002429">
    <property type="entry name" value="CcO_II-like_C"/>
</dbReference>
<dbReference type="InterPro" id="IPR011759">
    <property type="entry name" value="Cyt_c_oxidase_su2_TM_dom"/>
</dbReference>
<dbReference type="NCBIfam" id="TIGR02866">
    <property type="entry name" value="CoxB"/>
    <property type="match status" value="1"/>
</dbReference>
<evidence type="ECO:0000313" key="18">
    <source>
        <dbReference type="EMBL" id="MFC4356772.1"/>
    </source>
</evidence>
<dbReference type="SUPFAM" id="SSF81464">
    <property type="entry name" value="Cytochrome c oxidase subunit II-like, transmembrane region"/>
    <property type="match status" value="1"/>
</dbReference>
<organism evidence="18 19">
    <name type="scientific">Halobium salinum</name>
    <dbReference type="NCBI Taxonomy" id="1364940"/>
    <lineage>
        <taxon>Archaea</taxon>
        <taxon>Methanobacteriati</taxon>
        <taxon>Methanobacteriota</taxon>
        <taxon>Stenosarchaea group</taxon>
        <taxon>Halobacteria</taxon>
        <taxon>Halobacteriales</taxon>
        <taxon>Haloferacaceae</taxon>
        <taxon>Halobium</taxon>
    </lineage>
</organism>
<keyword evidence="9" id="KW-0249">Electron transport</keyword>
<dbReference type="GO" id="GO:0046872">
    <property type="term" value="F:metal ion binding"/>
    <property type="evidence" value="ECO:0007669"/>
    <property type="project" value="UniProtKB-KW"/>
</dbReference>
<dbReference type="Gene3D" id="2.60.40.420">
    <property type="entry name" value="Cupredoxins - blue copper proteins"/>
    <property type="match status" value="1"/>
</dbReference>
<reference evidence="18 19" key="1">
    <citation type="journal article" date="2019" name="Int. J. Syst. Evol. Microbiol.">
        <title>The Global Catalogue of Microorganisms (GCM) 10K type strain sequencing project: providing services to taxonomists for standard genome sequencing and annotation.</title>
        <authorList>
            <consortium name="The Broad Institute Genomics Platform"/>
            <consortium name="The Broad Institute Genome Sequencing Center for Infectious Disease"/>
            <person name="Wu L."/>
            <person name="Ma J."/>
        </authorList>
    </citation>
    <scope>NUCLEOTIDE SEQUENCE [LARGE SCALE GENOMIC DNA]</scope>
    <source>
        <strain evidence="18 19">CGMCC 1.12553</strain>
    </source>
</reference>
<evidence type="ECO:0000256" key="2">
    <source>
        <dbReference type="ARBA" id="ARBA00007866"/>
    </source>
</evidence>
<feature type="transmembrane region" description="Helical" evidence="15">
    <location>
        <begin position="42"/>
        <end position="61"/>
    </location>
</feature>
<name>A0ABD5P7Y0_9EURY</name>